<dbReference type="PRINTS" id="PR00095">
    <property type="entry name" value="ANTSNTHASEI"/>
</dbReference>
<evidence type="ECO:0000313" key="11">
    <source>
        <dbReference type="EMBL" id="VAW12158.1"/>
    </source>
</evidence>
<dbReference type="SUPFAM" id="SSF56322">
    <property type="entry name" value="ADC synthase"/>
    <property type="match status" value="1"/>
</dbReference>
<dbReference type="AlphaFoldDB" id="A0A3B0T2I7"/>
<dbReference type="InterPro" id="IPR015890">
    <property type="entry name" value="Chorismate_C"/>
</dbReference>
<comment type="cofactor">
    <cofactor evidence="1">
        <name>Mg(2+)</name>
        <dbReference type="ChEBI" id="CHEBI:18420"/>
    </cofactor>
</comment>
<dbReference type="GO" id="GO:0004049">
    <property type="term" value="F:anthranilate synthase activity"/>
    <property type="evidence" value="ECO:0007669"/>
    <property type="project" value="UniProtKB-EC"/>
</dbReference>
<feature type="non-terminal residue" evidence="11">
    <location>
        <position position="390"/>
    </location>
</feature>
<dbReference type="InterPro" id="IPR006805">
    <property type="entry name" value="Anth_synth_I_N"/>
</dbReference>
<dbReference type="PANTHER" id="PTHR11236:SF48">
    <property type="entry name" value="ISOCHORISMATE SYNTHASE MENF"/>
    <property type="match status" value="1"/>
</dbReference>
<accession>A0A3B0T2I7</accession>
<dbReference type="InterPro" id="IPR019999">
    <property type="entry name" value="Anth_synth_I-like"/>
</dbReference>
<dbReference type="GO" id="GO:0046872">
    <property type="term" value="F:metal ion binding"/>
    <property type="evidence" value="ECO:0007669"/>
    <property type="project" value="UniProtKB-KW"/>
</dbReference>
<dbReference type="GO" id="GO:0000162">
    <property type="term" value="P:L-tryptophan biosynthetic process"/>
    <property type="evidence" value="ECO:0007669"/>
    <property type="project" value="TreeGrafter"/>
</dbReference>
<dbReference type="InterPro" id="IPR005801">
    <property type="entry name" value="ADC_synthase"/>
</dbReference>
<evidence type="ECO:0000256" key="1">
    <source>
        <dbReference type="ARBA" id="ARBA00001946"/>
    </source>
</evidence>
<evidence type="ECO:0000256" key="7">
    <source>
        <dbReference type="ARBA" id="ARBA00025634"/>
    </source>
</evidence>
<dbReference type="EMBL" id="UOEL01000081">
    <property type="protein sequence ID" value="VAW12158.1"/>
    <property type="molecule type" value="Genomic_DNA"/>
</dbReference>
<evidence type="ECO:0000256" key="8">
    <source>
        <dbReference type="ARBA" id="ARBA00047683"/>
    </source>
</evidence>
<dbReference type="PANTHER" id="PTHR11236">
    <property type="entry name" value="AMINOBENZOATE/ANTHRANILATE SYNTHASE"/>
    <property type="match status" value="1"/>
</dbReference>
<evidence type="ECO:0000256" key="5">
    <source>
        <dbReference type="ARBA" id="ARBA00022842"/>
    </source>
</evidence>
<feature type="domain" description="Anthranilate synthase component I N-terminal" evidence="10">
    <location>
        <begin position="15"/>
        <end position="160"/>
    </location>
</feature>
<proteinExistence type="predicted"/>
<evidence type="ECO:0000256" key="3">
    <source>
        <dbReference type="ARBA" id="ARBA00020653"/>
    </source>
</evidence>
<keyword evidence="5" id="KW-0460">Magnesium</keyword>
<name>A0A3B0T2I7_9ZZZZ</name>
<keyword evidence="6 11" id="KW-0456">Lyase</keyword>
<comment type="subunit">
    <text evidence="2">Heterotetramer consisting of two non-identical subunits: a beta subunit (TrpG) and a large alpha subunit (TrpE).</text>
</comment>
<evidence type="ECO:0000259" key="10">
    <source>
        <dbReference type="Pfam" id="PF04715"/>
    </source>
</evidence>
<gene>
    <name evidence="11" type="ORF">MNBD_BACTEROID03-1176</name>
</gene>
<keyword evidence="4" id="KW-0479">Metal-binding</keyword>
<evidence type="ECO:0000259" key="9">
    <source>
        <dbReference type="Pfam" id="PF00425"/>
    </source>
</evidence>
<feature type="domain" description="Chorismate-utilising enzyme C-terminal" evidence="9">
    <location>
        <begin position="200"/>
        <end position="389"/>
    </location>
</feature>
<evidence type="ECO:0000256" key="6">
    <source>
        <dbReference type="ARBA" id="ARBA00023239"/>
    </source>
</evidence>
<evidence type="ECO:0000256" key="4">
    <source>
        <dbReference type="ARBA" id="ARBA00022723"/>
    </source>
</evidence>
<dbReference type="Pfam" id="PF04715">
    <property type="entry name" value="Anth_synt_I_N"/>
    <property type="match status" value="1"/>
</dbReference>
<reference evidence="11" key="1">
    <citation type="submission" date="2018-06" db="EMBL/GenBank/DDBJ databases">
        <authorList>
            <person name="Zhirakovskaya E."/>
        </authorList>
    </citation>
    <scope>NUCLEOTIDE SEQUENCE</scope>
</reference>
<evidence type="ECO:0000256" key="2">
    <source>
        <dbReference type="ARBA" id="ARBA00011575"/>
    </source>
</evidence>
<comment type="catalytic activity">
    <reaction evidence="8">
        <text>chorismate + L-glutamine = anthranilate + pyruvate + L-glutamate + H(+)</text>
        <dbReference type="Rhea" id="RHEA:21732"/>
        <dbReference type="ChEBI" id="CHEBI:15361"/>
        <dbReference type="ChEBI" id="CHEBI:15378"/>
        <dbReference type="ChEBI" id="CHEBI:16567"/>
        <dbReference type="ChEBI" id="CHEBI:29748"/>
        <dbReference type="ChEBI" id="CHEBI:29985"/>
        <dbReference type="ChEBI" id="CHEBI:58359"/>
        <dbReference type="EC" id="4.1.3.27"/>
    </reaction>
</comment>
<protein>
    <recommendedName>
        <fullName evidence="3">Anthranilate synthase component 1</fullName>
    </recommendedName>
</protein>
<dbReference type="Pfam" id="PF00425">
    <property type="entry name" value="Chorismate_bind"/>
    <property type="match status" value="1"/>
</dbReference>
<organism evidence="11">
    <name type="scientific">hydrothermal vent metagenome</name>
    <dbReference type="NCBI Taxonomy" id="652676"/>
    <lineage>
        <taxon>unclassified sequences</taxon>
        <taxon>metagenomes</taxon>
        <taxon>ecological metagenomes</taxon>
    </lineage>
</organism>
<sequence>MAYQLKSHYKKILADTITPVSVYLRIRDRFPNSILLESSDYHANDNSFSYICCNPIASIKVANETVVRQFPDGLIDTIEISIKTDVAKIIDDFSKRFSSEKRNFKFIDNGLFGYMAYDAVRYYEDIELSKKSGTIQIPDIYYAVYQNIIAINHFKNEAYIFANCFESENNIPEIEKMLNVKNFASYSFSMEGKATSNLKDEDYKEHVKLAKKHCQRGDVFQMVLSRRFSQNFKGDEFNVYRALRSVNPSPYLFYFDYGDYKIFGSSPEAQLIVQGNTAEIHPIAGTFKRTGNDEQDAILAKELSENDKENSEHVMLVDLARNDLSRNGNMVEVTNYREVQFFSHVIHLVSKVTGQKKKGIPTMKVVADTFPAGTLSGAPKHRAMQLIEKY</sequence>
<dbReference type="Gene3D" id="3.60.120.10">
    <property type="entry name" value="Anthranilate synthase"/>
    <property type="match status" value="1"/>
</dbReference>
<comment type="function">
    <text evidence="7">Part of a heterotetrameric complex that catalyzes the two-step biosynthesis of anthranilate, an intermediate in the biosynthesis of L-tryptophan. In the first step, the glutamine-binding beta subunit (TrpG) of anthranilate synthase (AS) provides the glutamine amidotransferase activity which generates ammonia as a substrate that, along with chorismate, is used in the second step, catalyzed by the large alpha subunit of AS (TrpE) to produce anthranilate. In the absence of TrpG, TrpE can synthesize anthranilate directly from chorismate and high concentrations of ammonia.</text>
</comment>